<dbReference type="KEGG" id="tbn:TBH_C1320"/>
<organism evidence="2 3">
    <name type="scientific">Thiolapillus brandeum</name>
    <dbReference type="NCBI Taxonomy" id="1076588"/>
    <lineage>
        <taxon>Bacteria</taxon>
        <taxon>Pseudomonadati</taxon>
        <taxon>Pseudomonadota</taxon>
        <taxon>Gammaproteobacteria</taxon>
        <taxon>Chromatiales</taxon>
        <taxon>Sedimenticolaceae</taxon>
        <taxon>Thiolapillus</taxon>
    </lineage>
</organism>
<protein>
    <recommendedName>
        <fullName evidence="4">Bacterial surface antigen (D15) domain-containing protein</fullName>
    </recommendedName>
</protein>
<feature type="signal peptide" evidence="1">
    <location>
        <begin position="1"/>
        <end position="20"/>
    </location>
</feature>
<sequence>MEKILVLSSLLLCLAGNAGADYITLDESEKYGETRWGAVPYAFKTEALGTAVGAAAYVGGINQPQSSLVGAAFTTSNDSWLIAGALNNFRFDNLDRWFFDLYAQGSHFTDQRFYDSTHRLTSSSSGSHDSSPDDYVSGISNDLHVEISARYVLPIGAGREQPLSIFKTRKGIPYTRPTGGSQWNPLSSGKTILGSKYFYRYRDLQKIDDENLVRANTNGLELWLDYNNTDFLPNASYGSRQKFTVTRDFGLGDSANSWTNLELDLSKYIDLGTSDWFRQQVLALNFWTSHTPTWKADKDSGFIYHRPPPGFGSELGGFDRMRAYPQGRFHDKSAVYYTAEMRLMPQVNGLDTLPLLKYLEIDWWQVVAFAEAGRVSPGYDTDLYFKDLKWDVGLSFRVMAFRVPLRLDWAISDEDYSIWAMYKQPFAR</sequence>
<evidence type="ECO:0008006" key="4">
    <source>
        <dbReference type="Google" id="ProtNLM"/>
    </source>
</evidence>
<proteinExistence type="predicted"/>
<keyword evidence="3" id="KW-1185">Reference proteome</keyword>
<dbReference type="Proteomes" id="UP000031631">
    <property type="component" value="Chromosome"/>
</dbReference>
<keyword evidence="1" id="KW-0732">Signal</keyword>
<gene>
    <name evidence="2" type="ORF">TBH_C1320</name>
</gene>
<dbReference type="Gene3D" id="2.40.160.50">
    <property type="entry name" value="membrane protein fhac: a member of the omp85/tpsb transporter family"/>
    <property type="match status" value="1"/>
</dbReference>
<dbReference type="GO" id="GO:0019867">
    <property type="term" value="C:outer membrane"/>
    <property type="evidence" value="ECO:0007669"/>
    <property type="project" value="InterPro"/>
</dbReference>
<evidence type="ECO:0000313" key="2">
    <source>
        <dbReference type="EMBL" id="BAO44245.1"/>
    </source>
</evidence>
<evidence type="ECO:0000256" key="1">
    <source>
        <dbReference type="SAM" id="SignalP"/>
    </source>
</evidence>
<name>A0A7U6JIH3_9GAMM</name>
<dbReference type="EMBL" id="AP012273">
    <property type="protein sequence ID" value="BAO44245.1"/>
    <property type="molecule type" value="Genomic_DNA"/>
</dbReference>
<feature type="chain" id="PRO_5030706773" description="Bacterial surface antigen (D15) domain-containing protein" evidence="1">
    <location>
        <begin position="21"/>
        <end position="428"/>
    </location>
</feature>
<reference evidence="2 3" key="1">
    <citation type="journal article" date="2014" name="PLoS ONE">
        <title>Physiological and genomic features of a novel sulfur-oxidizing gammaproteobacterium belonging to a previously uncultivated symbiotic lineage isolated from a hydrothermal vent.</title>
        <authorList>
            <person name="Nunoura T."/>
            <person name="Takaki Y."/>
            <person name="Kazama H."/>
            <person name="Kakuta J."/>
            <person name="Shimamura S."/>
            <person name="Makita H."/>
            <person name="Hirai M."/>
            <person name="Miyazaki M."/>
            <person name="Takai K."/>
        </authorList>
    </citation>
    <scope>NUCLEOTIDE SEQUENCE [LARGE SCALE GENOMIC DNA]</scope>
    <source>
        <strain evidence="2 3">Hiromi1</strain>
    </source>
</reference>
<dbReference type="OrthoDB" id="6189026at2"/>
<accession>A0A7U6JIH3</accession>
<dbReference type="AlphaFoldDB" id="A0A7U6JIH3"/>
<dbReference type="RefSeq" id="WP_144375254.1">
    <property type="nucleotide sequence ID" value="NZ_AP012273.1"/>
</dbReference>
<evidence type="ECO:0000313" key="3">
    <source>
        <dbReference type="Proteomes" id="UP000031631"/>
    </source>
</evidence>